<accession>A0A2W2DPH1</accession>
<feature type="compositionally biased region" description="Low complexity" evidence="1">
    <location>
        <begin position="58"/>
        <end position="70"/>
    </location>
</feature>
<dbReference type="OrthoDB" id="3827416at2"/>
<dbReference type="Pfam" id="PF14016">
    <property type="entry name" value="DUF4232"/>
    <property type="match status" value="1"/>
</dbReference>
<keyword evidence="5" id="KW-1185">Reference proteome</keyword>
<evidence type="ECO:0000259" key="3">
    <source>
        <dbReference type="Pfam" id="PF14016"/>
    </source>
</evidence>
<reference evidence="4 5" key="1">
    <citation type="submission" date="2018-01" db="EMBL/GenBank/DDBJ databases">
        <title>Draft genome sequence of Jishengella sp. NA12.</title>
        <authorList>
            <person name="Sahin N."/>
            <person name="Ay H."/>
            <person name="Saygin H."/>
        </authorList>
    </citation>
    <scope>NUCLEOTIDE SEQUENCE [LARGE SCALE GENOMIC DNA]</scope>
    <source>
        <strain evidence="4 5">NA12</strain>
    </source>
</reference>
<sequence>MRAAVAPTGTRLGKNHRRLVVTLAGIALLAGCAPVDAPDGSADGPYAPLAPARPPNTPDALPSSAAADPPTTCPESGVRITYLGVSAAMGLRAMGVELVNCGTRPYRLHGYPAPQLRDNDGDPIPVRVIRGAKGITSGFDDPPRPLVLAPGEAAGAALLWRNLVDNPTVVATNAEHLEIAPLAGRPAQEVAIEGRIDLGNTDRIGVSAWRSRVPTAPTPTPATPSTSPLPLL</sequence>
<feature type="region of interest" description="Disordered" evidence="1">
    <location>
        <begin position="210"/>
        <end position="232"/>
    </location>
</feature>
<evidence type="ECO:0000313" key="4">
    <source>
        <dbReference type="EMBL" id="PZG13802.1"/>
    </source>
</evidence>
<dbReference type="PROSITE" id="PS51257">
    <property type="entry name" value="PROKAR_LIPOPROTEIN"/>
    <property type="match status" value="1"/>
</dbReference>
<feature type="domain" description="DUF4232" evidence="3">
    <location>
        <begin position="73"/>
        <end position="210"/>
    </location>
</feature>
<evidence type="ECO:0000256" key="2">
    <source>
        <dbReference type="SAM" id="SignalP"/>
    </source>
</evidence>
<protein>
    <recommendedName>
        <fullName evidence="3">DUF4232 domain-containing protein</fullName>
    </recommendedName>
</protein>
<proteinExistence type="predicted"/>
<feature type="chain" id="PRO_5038793754" description="DUF4232 domain-containing protein" evidence="2">
    <location>
        <begin position="38"/>
        <end position="232"/>
    </location>
</feature>
<feature type="region of interest" description="Disordered" evidence="1">
    <location>
        <begin position="43"/>
        <end position="73"/>
    </location>
</feature>
<name>A0A2W2DPH1_9ACTN</name>
<evidence type="ECO:0000313" key="5">
    <source>
        <dbReference type="Proteomes" id="UP000248924"/>
    </source>
</evidence>
<comment type="caution">
    <text evidence="4">The sequence shown here is derived from an EMBL/GenBank/DDBJ whole genome shotgun (WGS) entry which is preliminary data.</text>
</comment>
<dbReference type="EMBL" id="POTY01000166">
    <property type="protein sequence ID" value="PZG13802.1"/>
    <property type="molecule type" value="Genomic_DNA"/>
</dbReference>
<gene>
    <name evidence="4" type="ORF">C1I95_22980</name>
</gene>
<dbReference type="InterPro" id="IPR025326">
    <property type="entry name" value="DUF4232"/>
</dbReference>
<evidence type="ECO:0000256" key="1">
    <source>
        <dbReference type="SAM" id="MobiDB-lite"/>
    </source>
</evidence>
<feature type="signal peptide" evidence="2">
    <location>
        <begin position="1"/>
        <end position="37"/>
    </location>
</feature>
<keyword evidence="2" id="KW-0732">Signal</keyword>
<dbReference type="AlphaFoldDB" id="A0A2W2DPH1"/>
<feature type="compositionally biased region" description="Low complexity" evidence="1">
    <location>
        <begin position="223"/>
        <end position="232"/>
    </location>
</feature>
<organism evidence="4 5">
    <name type="scientific">Micromonospora craterilacus</name>
    <dbReference type="NCBI Taxonomy" id="1655439"/>
    <lineage>
        <taxon>Bacteria</taxon>
        <taxon>Bacillati</taxon>
        <taxon>Actinomycetota</taxon>
        <taxon>Actinomycetes</taxon>
        <taxon>Micromonosporales</taxon>
        <taxon>Micromonosporaceae</taxon>
        <taxon>Micromonospora</taxon>
    </lineage>
</organism>
<dbReference type="Proteomes" id="UP000248924">
    <property type="component" value="Unassembled WGS sequence"/>
</dbReference>